<evidence type="ECO:0000256" key="7">
    <source>
        <dbReference type="RuleBase" id="RU367065"/>
    </source>
</evidence>
<proteinExistence type="inferred from homology"/>
<evidence type="ECO:0000256" key="1">
    <source>
        <dbReference type="ARBA" id="ARBA00004604"/>
    </source>
</evidence>
<evidence type="ECO:0000259" key="8">
    <source>
        <dbReference type="SMART" id="SM01036"/>
    </source>
</evidence>
<evidence type="ECO:0000256" key="2">
    <source>
        <dbReference type="ARBA" id="ARBA00010559"/>
    </source>
</evidence>
<dbReference type="GO" id="GO:0045943">
    <property type="term" value="P:positive regulation of transcription by RNA polymerase I"/>
    <property type="evidence" value="ECO:0007669"/>
    <property type="project" value="TreeGrafter"/>
</dbReference>
<keyword evidence="5 7" id="KW-0539">Nucleus</keyword>
<dbReference type="GO" id="GO:0030686">
    <property type="term" value="C:90S preribosome"/>
    <property type="evidence" value="ECO:0007669"/>
    <property type="project" value="TreeGrafter"/>
</dbReference>
<sequence>MNFRLHAVNECVLLYLYVSLFRDSNPEAGTSWLTMTSLAQQLQRLAVPHTQAVLGEDKQRLSLLFDPKEAANLDREAVFAIGQSGLEELENVDARFTEFEDTLFSITSQNWERSLQTKEVNQRLDEVIQEFLILLSPYFPLRSAHKALEWLIYRYHIHHFNKDDLLLCILPYHEMKIFVRVLQLLKLNNPADKWNWLEASAKNGTALARSTLVNHCSKDPGFMAFILEIVPRFIKVHGSDSHQLNAVVAFFTCAMLGTLQHKDSITEKMLSVVIPHMIRGFRSKCVEYRAANYMVLSQLVIQVPLKDELLMSLLPVLSKFSQGLKPGVIDLCSTALPVRPTFKHICRVPGILSFLTHLSSQYNIDSMLKVWLRQLIPAAVKRGDSGVYSCSSDAGEEMASERPQYASLLHGVLNEVKFVSVSLLQDVIRLTIQTLIDKRLMLNDNSVTLEDWITLTKNLLVMLERRHSSIFDNVVEEVMSLVKDDDSSLGVFEDMMSLTSTPVKYQVIADTSTNILLGLKHHSSNIRVLTLGHVKKFMKKNMDGDISFLEALLLERLRDDQPEVVLAVLRIQPYLTKIIRAEKLTPILLAVLKRWSIKDNWYQVCHDAVELLCTIDGQDVSYDLLPYLVVVNGDQAGVAVAKVIMEHSPGELHILMNTIRTEWLQTCDNGQLKGSDLSVKLNMLVISGIVQALQSLEADEATAKLKDLIARCISIPMYKFLVMCCLSRLVSKVKEEKVKVTVMNGLLSLVMTILQTSDKEKVRLPEALDHYDIIPRIPEWLRALKKKCSHLPQSLAIWSTCCLVDCLDGEQIDADKSHFIRDYKKASPIIQLLDVLMCRASTVGGEIWRQLMLKLIMTTLPLETTFKVLRYIWTSAGYQEAPIKVSADLHIGSFYIFGRLLENLKGRKDAEDLLITEPTIVCLILSLCHPEHCVSSVVTMMKKVKDLHKDNLRSCHLIIKKLIKRPHIPDTVFGKLFNPLLVEDDTAHKVSKKQLELFTRWLTDEEAPAQMKMNLLQITKCVHPQLMLDSLLSLAVNITRKSSSYGFTAKDGQISLLKQILARICEPNILCEVKCADIFLEALKTMNRNANCKGPQDVALECVNSKLFGMLSDLDLQKKLVSALLDIGEKATSSDLMARLRLCMKKLHIRGSYILHELEVKHGSEVKTVKGKKRSRVSVSVTPLNYPRLILLLEVIQSLRKIKDKEHLAEALFSLLNRLLEENDDDTEFCKQMTLTCLHNICLSWDDNTKPENQVLDGLNLSITHCQHMAPIACDTITTWYQHIQHHHYTVPTHTAPSLHGTNTYSTITTRYQRIQHHHYTVPTHTSPPLHGTNTYSTITTRYQHIQHHHYTVPTHIAPSLHCTNVYSTITTRYQRIQHHHYTVPTHTAPSLHGTNPYSTITTRNQPIQHHHYTVPTHIAPSLHGTNVYSTITTRYQPIQHHHYTVPTHTAPSLHGTNTYSTITTRYQRIQHHHYMVPTHTAPSLHDLLCVEDVVQCIRNSPSPQTQQQAMMLMTVIAPLYPEYILHHVMSIFTFMGSCMLQQDDAYSFQLITKTLDTIIPALIKACASKDISDTDETTLIRDILRVFVDARHHIPKHRCMLLFGKLIEQVGIRQHLSTVIILQMENAVRTKDVPLVLDTVVDITEEGKTSVDKDIEFASNLVQTFSVREQLHSLTEVFHFLIQLCIDLLEQQDSGNYTQTKKPKNIKPVPVIAMSSLTPQQLRLIQYSTVRLIATVLRTEQFVNQIRGCCSEDSFPDDLIQLFQSFMQQCLSLVTHVAKGHGAYGTSSKFWRASLARIYEILDKVNILLPNSVFLSVVSSLLDHEAVVIQKKALELLNNKTQLIAFDHLHQAEWSSPPFPIQKLDKLLKNNVHEEENDTKIQSLLDIVPRLLEISKMTSVQSEDTKADFITLRQLALYSLKLLCKLLGCVYPKKFLQLFSVSLDIITNPSEPIPIRASGLLCLAELCYSLQAQALPYLPKFMPPLMIILKDEDTLKNNELMLVCSLTVLQKTVGSLPHFLSPYLQDILLSVCQITTFVDLTDAAKKTQPAIRLKAVRHQLATAVLARVLVPAVTRSLEILINKNQKGLVALFDITKEHIQHMEKEDITSQHSALVNFFCQSLDLRNAVLQLTYEEMQSVEDVAMDALVAMVMKLSENSFRPMFYKLYDWACREEGIVFNNRRLTFFKLAERLSDKLKSLFNLFISHAVKAACDILNQNNTKNGAVTYFGSDEMSINKSSQLINYTIDCLYKCFLHDTEGFVNKEMFNVLLQPLVDQLENMIGGESAYEERVTNHVMPCISQLSLANRDDSSWKSLNYQVLLKTRHNSAKVRFATLQVVEDIASKLGEEYMALLPETVPFLAELMEDDSEEVEQKCQQVVSALEGMLGESIQQYF</sequence>
<feature type="domain" description="BP28 C-terminal" evidence="8">
    <location>
        <begin position="2105"/>
        <end position="2261"/>
    </location>
</feature>
<dbReference type="Gene3D" id="1.25.10.10">
    <property type="entry name" value="Leucine-rich Repeat Variant"/>
    <property type="match status" value="2"/>
</dbReference>
<dbReference type="InterPro" id="IPR022125">
    <property type="entry name" value="U3snoRNP10_N"/>
</dbReference>
<name>A0AAD9JJM6_9ANNE</name>
<dbReference type="GO" id="GO:0032040">
    <property type="term" value="C:small-subunit processome"/>
    <property type="evidence" value="ECO:0007669"/>
    <property type="project" value="TreeGrafter"/>
</dbReference>
<comment type="subcellular location">
    <subcellularLocation>
        <location evidence="1 7">Nucleus</location>
        <location evidence="1 7">Nucleolus</location>
    </subcellularLocation>
</comment>
<dbReference type="SUPFAM" id="SSF48371">
    <property type="entry name" value="ARM repeat"/>
    <property type="match status" value="2"/>
</dbReference>
<dbReference type="PANTHER" id="PTHR13457">
    <property type="entry name" value="BAP28"/>
    <property type="match status" value="1"/>
</dbReference>
<comment type="similarity">
    <text evidence="2 7">Belongs to the HEATR1/UTP10 family.</text>
</comment>
<dbReference type="InterPro" id="IPR040191">
    <property type="entry name" value="UTP10"/>
</dbReference>
<keyword evidence="3 7" id="KW-0690">Ribosome biogenesis</keyword>
<dbReference type="GO" id="GO:0000462">
    <property type="term" value="P:maturation of SSU-rRNA from tricistronic rRNA transcript (SSU-rRNA, 5.8S rRNA, LSU-rRNA)"/>
    <property type="evidence" value="ECO:0007669"/>
    <property type="project" value="TreeGrafter"/>
</dbReference>
<evidence type="ECO:0000256" key="4">
    <source>
        <dbReference type="ARBA" id="ARBA00022552"/>
    </source>
</evidence>
<reference evidence="9" key="1">
    <citation type="journal article" date="2023" name="Mol. Biol. Evol.">
        <title>Third-Generation Sequencing Reveals the Adaptive Role of the Epigenome in Three Deep-Sea Polychaetes.</title>
        <authorList>
            <person name="Perez M."/>
            <person name="Aroh O."/>
            <person name="Sun Y."/>
            <person name="Lan Y."/>
            <person name="Juniper S.K."/>
            <person name="Young C.R."/>
            <person name="Angers B."/>
            <person name="Qian P.Y."/>
        </authorList>
    </citation>
    <scope>NUCLEOTIDE SEQUENCE</scope>
    <source>
        <strain evidence="9">P08H-3</strain>
    </source>
</reference>
<protein>
    <recommendedName>
        <fullName evidence="7">HEAT repeat-containing protein 1</fullName>
    </recommendedName>
</protein>
<comment type="function">
    <text evidence="7">Involved in nucleolar processing of pre-18S ribosomal RNA.</text>
</comment>
<organism evidence="9 10">
    <name type="scientific">Paralvinella palmiformis</name>
    <dbReference type="NCBI Taxonomy" id="53620"/>
    <lineage>
        <taxon>Eukaryota</taxon>
        <taxon>Metazoa</taxon>
        <taxon>Spiralia</taxon>
        <taxon>Lophotrochozoa</taxon>
        <taxon>Annelida</taxon>
        <taxon>Polychaeta</taxon>
        <taxon>Sedentaria</taxon>
        <taxon>Canalipalpata</taxon>
        <taxon>Terebellida</taxon>
        <taxon>Terebelliformia</taxon>
        <taxon>Alvinellidae</taxon>
        <taxon>Paralvinella</taxon>
    </lineage>
</organism>
<evidence type="ECO:0000313" key="9">
    <source>
        <dbReference type="EMBL" id="KAK2153917.1"/>
    </source>
</evidence>
<evidence type="ECO:0000313" key="10">
    <source>
        <dbReference type="Proteomes" id="UP001208570"/>
    </source>
</evidence>
<dbReference type="SMART" id="SM01036">
    <property type="entry name" value="BP28CT"/>
    <property type="match status" value="1"/>
</dbReference>
<dbReference type="InterPro" id="IPR056473">
    <property type="entry name" value="HEAT_Utp10/HEAT1"/>
</dbReference>
<dbReference type="EMBL" id="JAODUP010000281">
    <property type="protein sequence ID" value="KAK2153917.1"/>
    <property type="molecule type" value="Genomic_DNA"/>
</dbReference>
<keyword evidence="10" id="KW-1185">Reference proteome</keyword>
<dbReference type="GO" id="GO:0030515">
    <property type="term" value="F:snoRNA binding"/>
    <property type="evidence" value="ECO:0007669"/>
    <property type="project" value="TreeGrafter"/>
</dbReference>
<evidence type="ECO:0000256" key="3">
    <source>
        <dbReference type="ARBA" id="ARBA00022517"/>
    </source>
</evidence>
<dbReference type="InterPro" id="IPR011989">
    <property type="entry name" value="ARM-like"/>
</dbReference>
<dbReference type="InterPro" id="IPR012954">
    <property type="entry name" value="BP28_C_dom"/>
</dbReference>
<dbReference type="Proteomes" id="UP001208570">
    <property type="component" value="Unassembled WGS sequence"/>
</dbReference>
<dbReference type="Pfam" id="PF12397">
    <property type="entry name" value="U3snoRNP10"/>
    <property type="match status" value="1"/>
</dbReference>
<dbReference type="Pfam" id="PF08146">
    <property type="entry name" value="BP28CT"/>
    <property type="match status" value="1"/>
</dbReference>
<accession>A0AAD9JJM6</accession>
<dbReference type="PANTHER" id="PTHR13457:SF1">
    <property type="entry name" value="HEAT REPEAT-CONTAINING PROTEIN 1"/>
    <property type="match status" value="1"/>
</dbReference>
<keyword evidence="4 7" id="KW-0698">rRNA processing</keyword>
<comment type="caution">
    <text evidence="9">The sequence shown here is derived from an EMBL/GenBank/DDBJ whole genome shotgun (WGS) entry which is preliminary data.</text>
</comment>
<gene>
    <name evidence="9" type="ORF">LSH36_281g03065</name>
</gene>
<dbReference type="GO" id="GO:0034455">
    <property type="term" value="C:t-UTP complex"/>
    <property type="evidence" value="ECO:0007669"/>
    <property type="project" value="TreeGrafter"/>
</dbReference>
<dbReference type="InterPro" id="IPR016024">
    <property type="entry name" value="ARM-type_fold"/>
</dbReference>
<keyword evidence="6 7" id="KW-0687">Ribonucleoprotein</keyword>
<evidence type="ECO:0000256" key="5">
    <source>
        <dbReference type="ARBA" id="ARBA00023242"/>
    </source>
</evidence>
<dbReference type="Pfam" id="PF23243">
    <property type="entry name" value="HEAT_HEATR1"/>
    <property type="match status" value="1"/>
</dbReference>
<evidence type="ECO:0000256" key="6">
    <source>
        <dbReference type="ARBA" id="ARBA00023274"/>
    </source>
</evidence>